<feature type="compositionally biased region" description="Polar residues" evidence="1">
    <location>
        <begin position="20"/>
        <end position="30"/>
    </location>
</feature>
<feature type="compositionally biased region" description="Acidic residues" evidence="1">
    <location>
        <begin position="8"/>
        <end position="17"/>
    </location>
</feature>
<evidence type="ECO:0000313" key="2">
    <source>
        <dbReference type="EMBL" id="KAF9984185.1"/>
    </source>
</evidence>
<reference evidence="2" key="1">
    <citation type="journal article" date="2020" name="Fungal Divers.">
        <title>Resolving the Mortierellaceae phylogeny through synthesis of multi-gene phylogenetics and phylogenomics.</title>
        <authorList>
            <person name="Vandepol N."/>
            <person name="Liber J."/>
            <person name="Desiro A."/>
            <person name="Na H."/>
            <person name="Kennedy M."/>
            <person name="Barry K."/>
            <person name="Grigoriev I.V."/>
            <person name="Miller A.N."/>
            <person name="O'Donnell K."/>
            <person name="Stajich J.E."/>
            <person name="Bonito G."/>
        </authorList>
    </citation>
    <scope>NUCLEOTIDE SEQUENCE</scope>
    <source>
        <strain evidence="2">MES-2147</strain>
    </source>
</reference>
<dbReference type="Proteomes" id="UP000749646">
    <property type="component" value="Unassembled WGS sequence"/>
</dbReference>
<evidence type="ECO:0000313" key="3">
    <source>
        <dbReference type="Proteomes" id="UP000749646"/>
    </source>
</evidence>
<comment type="caution">
    <text evidence="2">The sequence shown here is derived from an EMBL/GenBank/DDBJ whole genome shotgun (WGS) entry which is preliminary data.</text>
</comment>
<protein>
    <submittedName>
        <fullName evidence="2">Uncharacterized protein</fullName>
    </submittedName>
</protein>
<name>A0A9P6SP26_9FUNG</name>
<feature type="compositionally biased region" description="Basic and acidic residues" evidence="1">
    <location>
        <begin position="88"/>
        <end position="107"/>
    </location>
</feature>
<feature type="non-terminal residue" evidence="2">
    <location>
        <position position="107"/>
    </location>
</feature>
<dbReference type="AlphaFoldDB" id="A0A9P6SP26"/>
<gene>
    <name evidence="2" type="ORF">BGZ65_000831</name>
</gene>
<accession>A0A9P6SP26</accession>
<feature type="region of interest" description="Disordered" evidence="1">
    <location>
        <begin position="1"/>
        <end position="107"/>
    </location>
</feature>
<sequence length="107" mass="11940">MEFTFGEQDVEDIDDDVVSMGQNKTSPRTSISDDHTIPSTSLARLTLVRPSKRRQESDLTADIEATVMALDIDKDPAKPDSMQDTTMDADHSSDRDHRKAKDATYPL</sequence>
<dbReference type="EMBL" id="JAAAHW010003407">
    <property type="protein sequence ID" value="KAF9984185.1"/>
    <property type="molecule type" value="Genomic_DNA"/>
</dbReference>
<proteinExistence type="predicted"/>
<evidence type="ECO:0000256" key="1">
    <source>
        <dbReference type="SAM" id="MobiDB-lite"/>
    </source>
</evidence>
<keyword evidence="3" id="KW-1185">Reference proteome</keyword>
<organism evidence="2 3">
    <name type="scientific">Modicella reniformis</name>
    <dbReference type="NCBI Taxonomy" id="1440133"/>
    <lineage>
        <taxon>Eukaryota</taxon>
        <taxon>Fungi</taxon>
        <taxon>Fungi incertae sedis</taxon>
        <taxon>Mucoromycota</taxon>
        <taxon>Mortierellomycotina</taxon>
        <taxon>Mortierellomycetes</taxon>
        <taxon>Mortierellales</taxon>
        <taxon>Mortierellaceae</taxon>
        <taxon>Modicella</taxon>
    </lineage>
</organism>